<proteinExistence type="predicted"/>
<dbReference type="EMBL" id="MSCW01000012">
    <property type="protein sequence ID" value="ONF42199.1"/>
    <property type="molecule type" value="Genomic_DNA"/>
</dbReference>
<dbReference type="InterPro" id="IPR037873">
    <property type="entry name" value="BamE-like"/>
</dbReference>
<feature type="signal peptide" evidence="3">
    <location>
        <begin position="1"/>
        <end position="20"/>
    </location>
</feature>
<dbReference type="PROSITE" id="PS51257">
    <property type="entry name" value="PROKAR_LIPOPROTEIN"/>
    <property type="match status" value="1"/>
</dbReference>
<dbReference type="RefSeq" id="WP_076725791.1">
    <property type="nucleotide sequence ID" value="NZ_JABWTC010000012.1"/>
</dbReference>
<feature type="domain" description="Outer membrane protein assembly factor BamE" evidence="4">
    <location>
        <begin position="32"/>
        <end position="95"/>
    </location>
</feature>
<dbReference type="AlphaFoldDB" id="A0A1V2DNT9"/>
<dbReference type="Gene3D" id="3.30.1450.10">
    <property type="match status" value="1"/>
</dbReference>
<feature type="chain" id="PRO_5043151205" description="Outer membrane protein assembly factor BamE domain-containing protein" evidence="3">
    <location>
        <begin position="21"/>
        <end position="103"/>
    </location>
</feature>
<evidence type="ECO:0000256" key="3">
    <source>
        <dbReference type="SAM" id="SignalP"/>
    </source>
</evidence>
<gene>
    <name evidence="5" type="ORF">BTO32_16660</name>
</gene>
<evidence type="ECO:0000256" key="2">
    <source>
        <dbReference type="ARBA" id="ARBA00023136"/>
    </source>
</evidence>
<dbReference type="Proteomes" id="UP000189339">
    <property type="component" value="Unassembled WGS sequence"/>
</dbReference>
<reference evidence="5 6" key="1">
    <citation type="submission" date="2016-12" db="EMBL/GenBank/DDBJ databases">
        <title>Marinobacter lutaoensis whole genome sequencing.</title>
        <authorList>
            <person name="Verma A."/>
            <person name="Krishnamurthi S."/>
        </authorList>
    </citation>
    <scope>NUCLEOTIDE SEQUENCE [LARGE SCALE GENOMIC DNA]</scope>
    <source>
        <strain evidence="5 6">T5054</strain>
    </source>
</reference>
<comment type="caution">
    <text evidence="5">The sequence shown here is derived from an EMBL/GenBank/DDBJ whole genome shotgun (WGS) entry which is preliminary data.</text>
</comment>
<dbReference type="GO" id="GO:0019867">
    <property type="term" value="C:outer membrane"/>
    <property type="evidence" value="ECO:0007669"/>
    <property type="project" value="InterPro"/>
</dbReference>
<dbReference type="Pfam" id="PF04355">
    <property type="entry name" value="BamE"/>
    <property type="match status" value="1"/>
</dbReference>
<sequence length="103" mass="11537">MTGKRFLQPALLALMLAVLAGCATVGRDFPTHNVDQIRIGETTRADIQAMFGEPWRTGVEDGQRTWTYGRYRWSAFGEAQTTDLVVRFNDDGTVASYVFNTTE</sequence>
<evidence type="ECO:0000256" key="1">
    <source>
        <dbReference type="ARBA" id="ARBA00022729"/>
    </source>
</evidence>
<name>A0A1V2DNT9_9GAMM</name>
<keyword evidence="6" id="KW-1185">Reference proteome</keyword>
<evidence type="ECO:0000313" key="5">
    <source>
        <dbReference type="EMBL" id="ONF42199.1"/>
    </source>
</evidence>
<dbReference type="InterPro" id="IPR007450">
    <property type="entry name" value="BamE_dom"/>
</dbReference>
<dbReference type="OrthoDB" id="5405892at2"/>
<keyword evidence="1 3" id="KW-0732">Signal</keyword>
<dbReference type="STRING" id="135739.BTO32_16660"/>
<evidence type="ECO:0000259" key="4">
    <source>
        <dbReference type="Pfam" id="PF04355"/>
    </source>
</evidence>
<evidence type="ECO:0000313" key="6">
    <source>
        <dbReference type="Proteomes" id="UP000189339"/>
    </source>
</evidence>
<keyword evidence="2" id="KW-0472">Membrane</keyword>
<accession>A0A1V2DNT9</accession>
<organism evidence="5 6">
    <name type="scientific">Marinobacter lutaoensis</name>
    <dbReference type="NCBI Taxonomy" id="135739"/>
    <lineage>
        <taxon>Bacteria</taxon>
        <taxon>Pseudomonadati</taxon>
        <taxon>Pseudomonadota</taxon>
        <taxon>Gammaproteobacteria</taxon>
        <taxon>Pseudomonadales</taxon>
        <taxon>Marinobacteraceae</taxon>
        <taxon>Marinobacter</taxon>
    </lineage>
</organism>
<protein>
    <recommendedName>
        <fullName evidence="4">Outer membrane protein assembly factor BamE domain-containing protein</fullName>
    </recommendedName>
</protein>